<dbReference type="PROSITE" id="PS50102">
    <property type="entry name" value="RRM"/>
    <property type="match status" value="1"/>
</dbReference>
<dbReference type="InterPro" id="IPR012677">
    <property type="entry name" value="Nucleotide-bd_a/b_plait_sf"/>
</dbReference>
<dbReference type="CDD" id="cd00780">
    <property type="entry name" value="NTF2"/>
    <property type="match status" value="1"/>
</dbReference>
<organism evidence="6 7">
    <name type="scientific">Asparagus officinalis</name>
    <name type="common">Garden asparagus</name>
    <dbReference type="NCBI Taxonomy" id="4686"/>
    <lineage>
        <taxon>Eukaryota</taxon>
        <taxon>Viridiplantae</taxon>
        <taxon>Streptophyta</taxon>
        <taxon>Embryophyta</taxon>
        <taxon>Tracheophyta</taxon>
        <taxon>Spermatophyta</taxon>
        <taxon>Magnoliopsida</taxon>
        <taxon>Liliopsida</taxon>
        <taxon>Asparagales</taxon>
        <taxon>Asparagaceae</taxon>
        <taxon>Asparagoideae</taxon>
        <taxon>Asparagus</taxon>
    </lineage>
</organism>
<dbReference type="PANTHER" id="PTHR10693:SF75">
    <property type="entry name" value="NUCLEAR TRANSPORT FACTOR 2"/>
    <property type="match status" value="1"/>
</dbReference>
<dbReference type="Proteomes" id="UP000243459">
    <property type="component" value="Chromosome 3"/>
</dbReference>
<evidence type="ECO:0000313" key="6">
    <source>
        <dbReference type="EMBL" id="ONK75749.1"/>
    </source>
</evidence>
<dbReference type="GO" id="GO:0003729">
    <property type="term" value="F:mRNA binding"/>
    <property type="evidence" value="ECO:0007669"/>
    <property type="project" value="TreeGrafter"/>
</dbReference>
<feature type="region of interest" description="Disordered" evidence="3">
    <location>
        <begin position="209"/>
        <end position="228"/>
    </location>
</feature>
<dbReference type="GO" id="GO:0005829">
    <property type="term" value="C:cytosol"/>
    <property type="evidence" value="ECO:0007669"/>
    <property type="project" value="TreeGrafter"/>
</dbReference>
<dbReference type="Gene3D" id="3.10.450.50">
    <property type="match status" value="1"/>
</dbReference>
<dbReference type="InterPro" id="IPR018222">
    <property type="entry name" value="Nuclear_transport_factor_2_euk"/>
</dbReference>
<dbReference type="GO" id="GO:1990904">
    <property type="term" value="C:ribonucleoprotein complex"/>
    <property type="evidence" value="ECO:0007669"/>
    <property type="project" value="TreeGrafter"/>
</dbReference>
<keyword evidence="7" id="KW-1185">Reference proteome</keyword>
<gene>
    <name evidence="6" type="ORF">A4U43_C03F20130</name>
</gene>
<dbReference type="CDD" id="cd00590">
    <property type="entry name" value="RRM_SF"/>
    <property type="match status" value="1"/>
</dbReference>
<feature type="compositionally biased region" description="Low complexity" evidence="3">
    <location>
        <begin position="272"/>
        <end position="285"/>
    </location>
</feature>
<evidence type="ECO:0000259" key="4">
    <source>
        <dbReference type="PROSITE" id="PS50102"/>
    </source>
</evidence>
<dbReference type="PANTHER" id="PTHR10693">
    <property type="entry name" value="RAS GTPASE-ACTIVATING PROTEIN-BINDING PROTEIN"/>
    <property type="match status" value="1"/>
</dbReference>
<dbReference type="InterPro" id="IPR035979">
    <property type="entry name" value="RBD_domain_sf"/>
</dbReference>
<name>A0A5P1FFU4_ASPOF</name>
<dbReference type="Pfam" id="PF00076">
    <property type="entry name" value="RRM_1"/>
    <property type="match status" value="1"/>
</dbReference>
<dbReference type="Pfam" id="PF02136">
    <property type="entry name" value="NTF2"/>
    <property type="match status" value="1"/>
</dbReference>
<feature type="domain" description="RRM" evidence="4">
    <location>
        <begin position="293"/>
        <end position="370"/>
    </location>
</feature>
<dbReference type="FunFam" id="3.10.450.50:FF:000003">
    <property type="entry name" value="Nuclear transport factor 2 family protein"/>
    <property type="match status" value="1"/>
</dbReference>
<protein>
    <submittedName>
        <fullName evidence="6">Uncharacterized protein</fullName>
    </submittedName>
</protein>
<dbReference type="SUPFAM" id="SSF54928">
    <property type="entry name" value="RNA-binding domain, RBD"/>
    <property type="match status" value="1"/>
</dbReference>
<evidence type="ECO:0000256" key="2">
    <source>
        <dbReference type="PROSITE-ProRule" id="PRU00176"/>
    </source>
</evidence>
<dbReference type="EMBL" id="CM007383">
    <property type="protein sequence ID" value="ONK75749.1"/>
    <property type="molecule type" value="Genomic_DNA"/>
</dbReference>
<dbReference type="InterPro" id="IPR039539">
    <property type="entry name" value="Ras_GTPase_bind_prot"/>
</dbReference>
<dbReference type="SMART" id="SM00360">
    <property type="entry name" value="RRM"/>
    <property type="match status" value="1"/>
</dbReference>
<dbReference type="InterPro" id="IPR000504">
    <property type="entry name" value="RRM_dom"/>
</dbReference>
<keyword evidence="1 2" id="KW-0694">RNA-binding</keyword>
<feature type="region of interest" description="Disordered" evidence="3">
    <location>
        <begin position="410"/>
        <end position="440"/>
    </location>
</feature>
<dbReference type="InterPro" id="IPR002075">
    <property type="entry name" value="NTF2_dom"/>
</dbReference>
<dbReference type="SUPFAM" id="SSF54427">
    <property type="entry name" value="NTF2-like"/>
    <property type="match status" value="1"/>
</dbReference>
<evidence type="ECO:0000256" key="1">
    <source>
        <dbReference type="ARBA" id="ARBA00022884"/>
    </source>
</evidence>
<dbReference type="Gramene" id="ONK75749">
    <property type="protein sequence ID" value="ONK75749"/>
    <property type="gene ID" value="A4U43_C03F20130"/>
</dbReference>
<proteinExistence type="predicted"/>
<accession>A0A5P1FFU4</accession>
<reference evidence="7" key="1">
    <citation type="journal article" date="2017" name="Nat. Commun.">
        <title>The asparagus genome sheds light on the origin and evolution of a young Y chromosome.</title>
        <authorList>
            <person name="Harkess A."/>
            <person name="Zhou J."/>
            <person name="Xu C."/>
            <person name="Bowers J.E."/>
            <person name="Van der Hulst R."/>
            <person name="Ayyampalayam S."/>
            <person name="Mercati F."/>
            <person name="Riccardi P."/>
            <person name="McKain M.R."/>
            <person name="Kakrana A."/>
            <person name="Tang H."/>
            <person name="Ray J."/>
            <person name="Groenendijk J."/>
            <person name="Arikit S."/>
            <person name="Mathioni S.M."/>
            <person name="Nakano M."/>
            <person name="Shan H."/>
            <person name="Telgmann-Rauber A."/>
            <person name="Kanno A."/>
            <person name="Yue Z."/>
            <person name="Chen H."/>
            <person name="Li W."/>
            <person name="Chen Y."/>
            <person name="Xu X."/>
            <person name="Zhang Y."/>
            <person name="Luo S."/>
            <person name="Chen H."/>
            <person name="Gao J."/>
            <person name="Mao Z."/>
            <person name="Pires J.C."/>
            <person name="Luo M."/>
            <person name="Kudrna D."/>
            <person name="Wing R.A."/>
            <person name="Meyers B.C."/>
            <person name="Yi K."/>
            <person name="Kong H."/>
            <person name="Lavrijsen P."/>
            <person name="Sunseri F."/>
            <person name="Falavigna A."/>
            <person name="Ye Y."/>
            <person name="Leebens-Mack J.H."/>
            <person name="Chen G."/>
        </authorList>
    </citation>
    <scope>NUCLEOTIDE SEQUENCE [LARGE SCALE GENOMIC DNA]</scope>
    <source>
        <strain evidence="7">cv. DH0086</strain>
    </source>
</reference>
<evidence type="ECO:0000259" key="5">
    <source>
        <dbReference type="PROSITE" id="PS50177"/>
    </source>
</evidence>
<feature type="region of interest" description="Disordered" evidence="3">
    <location>
        <begin position="255"/>
        <end position="293"/>
    </location>
</feature>
<dbReference type="Gene3D" id="3.30.70.330">
    <property type="match status" value="1"/>
</dbReference>
<evidence type="ECO:0000313" key="7">
    <source>
        <dbReference type="Proteomes" id="UP000243459"/>
    </source>
</evidence>
<dbReference type="AlphaFoldDB" id="A0A5P1FFU4"/>
<sequence length="464" mass="50286">MGLPTEHPVPPPVPPVSPKVVANAFLEQYYGVLHGSPELFHQFYQDSSIVMRPDSNGVMRSVTTTQAINDLILSLDNKNCITEILSADSQQSYKDGVFIQVIGFLIGLDRIRRKFSQSFFLSPQGHGVYFVLNDIFRFVDDNQQRKTSQMLANGDGDAQIAPLIIEQVQDLHAGDPSTLLSEELYENGGPNDIAENGSPKAEVKFAENVDTEEVPEVLPPTAQEDSPKSYASILVKGNASPIAVHVPTTKVKPVFPKPEKVPLPSTTPARASEVTTSGSNSTSETNDSHKGGHSIFVRNLPLDATVAQLEEVFKKFGPIKPQGVQVRSHKLEHNCFGFVEFESLDSKQAAMEASPIMIGGRQAFIAEKKTTARVSGGSSRFSMSRGGNNGGGVFQNDNFRVGRGGFGGNQGGFARNEFRNTRGGGEYSGRGRAAPRGRVNGAYRPRIVQNVSRPNMTNQTAIVA</sequence>
<dbReference type="PROSITE" id="PS50177">
    <property type="entry name" value="NTF2_DOMAIN"/>
    <property type="match status" value="1"/>
</dbReference>
<dbReference type="InterPro" id="IPR032710">
    <property type="entry name" value="NTF2-like_dom_sf"/>
</dbReference>
<feature type="domain" description="NTF2" evidence="5">
    <location>
        <begin position="21"/>
        <end position="138"/>
    </location>
</feature>
<evidence type="ECO:0000256" key="3">
    <source>
        <dbReference type="SAM" id="MobiDB-lite"/>
    </source>
</evidence>